<dbReference type="Gene3D" id="1.50.10.140">
    <property type="match status" value="1"/>
</dbReference>
<protein>
    <recommendedName>
        <fullName evidence="1">Glycoamylase-like domain-containing protein</fullName>
    </recommendedName>
</protein>
<sequence length="702" mass="79800">MKNGKGAKFGKTIVFVGLCTILVSLGIGTASAENMIVDTVADFNYINNNGDWHPNNWGGKYGPIYNITLGGCCTQSRDINIYHGCSGAALRLDYNVTEGFAGWYTKFQWSPTEYDKDLSDYEEFHFWVRGDPVNGCTSTFKVEFKDGDTIGEYIVEGVNTSWQEIIINLSYDVSPQPDWQKMDEFTIIFEDWRVTERKGTLYVDDIQFIDTDKHYKTDKEFLDFVAEKAFMYFWETAQTVENTNPTSYGLIPDTTGNVGYATYDRKSSIAGNGFGLTALCIGAEMGRINKSEAEERVYKALLSHRNIQLKQSQNSSLWGKYCFFYHFLDINPDNGRENNGQRDANTEVSSIDTALFIAGVITAGEYFGYNESIKNLAEEIYSAVQWNKFFNTSLNQFYMGWKPEYGSNYTISASDGGYFTYNISTGWNGTWDTYTDEALLICLLAAGAPNESYRVPINNSFYSFNKRSWENCNYVTYPYPNGTRIISSWSGSLFNYFFAHCWWDFRNKEDLKNVNWWNNSVNAALANKYYCNHELKNKFQTYNDANCWGVTACSGNCNYLEKTAKPCWCCNASCPISGHPTDEGTLAPYGAISCMPFFSYNKSENPSFQSLKHYVEKSDQKLWNQYGPVDSFNLGNNSSCEDDWYAPGYLAIGVGPMLIGIHNYHAMNDPNISSTYDWFMNNTHITMVDDATLNKKCGGWNK</sequence>
<reference evidence="2" key="1">
    <citation type="submission" date="2020-06" db="EMBL/GenBank/DDBJ databases">
        <title>Unique genomic features of the anaerobic methanotrophic archaea.</title>
        <authorList>
            <person name="Chadwick G.L."/>
            <person name="Skennerton C.T."/>
            <person name="Laso-Perez R."/>
            <person name="Leu A.O."/>
            <person name="Speth D.R."/>
            <person name="Yu H."/>
            <person name="Morgan-Lang C."/>
            <person name="Hatzenpichler R."/>
            <person name="Goudeau D."/>
            <person name="Malmstrom R."/>
            <person name="Brazelton W.J."/>
            <person name="Woyke T."/>
            <person name="Hallam S.J."/>
            <person name="Tyson G.W."/>
            <person name="Wegener G."/>
            <person name="Boetius A."/>
            <person name="Orphan V."/>
        </authorList>
    </citation>
    <scope>NUCLEOTIDE SEQUENCE</scope>
</reference>
<accession>A0A7G9Z7K5</accession>
<name>A0A7G9Z7K5_9EURY</name>
<feature type="domain" description="Glycoamylase-like" evidence="1">
    <location>
        <begin position="431"/>
        <end position="665"/>
    </location>
</feature>
<dbReference type="InterPro" id="IPR019282">
    <property type="entry name" value="Glycoamylase-like_cons_dom"/>
</dbReference>
<dbReference type="Pfam" id="PF10091">
    <property type="entry name" value="Glycoamylase"/>
    <property type="match status" value="1"/>
</dbReference>
<organism evidence="2">
    <name type="scientific">Candidatus Methanophaga sp. ANME-1 ERB7</name>
    <dbReference type="NCBI Taxonomy" id="2759913"/>
    <lineage>
        <taxon>Archaea</taxon>
        <taxon>Methanobacteriati</taxon>
        <taxon>Methanobacteriota</taxon>
        <taxon>Stenosarchaea group</taxon>
        <taxon>Methanomicrobia</taxon>
        <taxon>Candidatus Methanophagales</taxon>
        <taxon>Candidatus Methanophagaceae</taxon>
        <taxon>Candidatus Methanophaga</taxon>
    </lineage>
</organism>
<proteinExistence type="predicted"/>
<dbReference type="EMBL" id="MT631650">
    <property type="protein sequence ID" value="QNO56239.1"/>
    <property type="molecule type" value="Genomic_DNA"/>
</dbReference>
<dbReference type="InterPro" id="IPR008979">
    <property type="entry name" value="Galactose-bd-like_sf"/>
</dbReference>
<evidence type="ECO:0000259" key="1">
    <source>
        <dbReference type="Pfam" id="PF10091"/>
    </source>
</evidence>
<dbReference type="SUPFAM" id="SSF49785">
    <property type="entry name" value="Galactose-binding domain-like"/>
    <property type="match status" value="1"/>
</dbReference>
<gene>
    <name evidence="2" type="ORF">BCGBNPPC_00023</name>
</gene>
<evidence type="ECO:0000313" key="2">
    <source>
        <dbReference type="EMBL" id="QNO56239.1"/>
    </source>
</evidence>
<dbReference type="AlphaFoldDB" id="A0A7G9Z7K5"/>